<feature type="transmembrane region" description="Helical" evidence="5">
    <location>
        <begin position="65"/>
        <end position="83"/>
    </location>
</feature>
<dbReference type="InterPro" id="IPR003810">
    <property type="entry name" value="Mntp/YtaF"/>
</dbReference>
<evidence type="ECO:0000256" key="5">
    <source>
        <dbReference type="SAM" id="Phobius"/>
    </source>
</evidence>
<dbReference type="AlphaFoldDB" id="A0AAE5H5Y0"/>
<feature type="transmembrane region" description="Helical" evidence="5">
    <location>
        <begin position="157"/>
        <end position="176"/>
    </location>
</feature>
<keyword evidence="4 5" id="KW-0472">Membrane</keyword>
<dbReference type="RefSeq" id="WP_077854174.1">
    <property type="nucleotide sequence ID" value="NZ_JABTDW010000001.1"/>
</dbReference>
<feature type="transmembrane region" description="Helical" evidence="5">
    <location>
        <begin position="188"/>
        <end position="206"/>
    </location>
</feature>
<dbReference type="PANTHER" id="PTHR35529">
    <property type="entry name" value="MANGANESE EFFLUX PUMP MNTP-RELATED"/>
    <property type="match status" value="1"/>
</dbReference>
<dbReference type="Proteomes" id="UP000822184">
    <property type="component" value="Unassembled WGS sequence"/>
</dbReference>
<dbReference type="Pfam" id="PF02659">
    <property type="entry name" value="Mntp"/>
    <property type="match status" value="1"/>
</dbReference>
<keyword evidence="1" id="KW-1003">Cell membrane</keyword>
<gene>
    <name evidence="6" type="ORF">BCD95_003931</name>
</gene>
<evidence type="ECO:0000256" key="4">
    <source>
        <dbReference type="ARBA" id="ARBA00023136"/>
    </source>
</evidence>
<dbReference type="PANTHER" id="PTHR35529:SF2">
    <property type="entry name" value="SPORULATION PROTEIN YTAF-RELATED"/>
    <property type="match status" value="1"/>
</dbReference>
<feature type="transmembrane region" description="Helical" evidence="5">
    <location>
        <begin position="130"/>
        <end position="151"/>
    </location>
</feature>
<accession>A0AAE5H5Y0</accession>
<feature type="transmembrane region" description="Helical" evidence="5">
    <location>
        <begin position="36"/>
        <end position="53"/>
    </location>
</feature>
<organism evidence="6 7">
    <name type="scientific">Clostridium beijerinckii</name>
    <name type="common">Clostridium MP</name>
    <dbReference type="NCBI Taxonomy" id="1520"/>
    <lineage>
        <taxon>Bacteria</taxon>
        <taxon>Bacillati</taxon>
        <taxon>Bacillota</taxon>
        <taxon>Clostridia</taxon>
        <taxon>Eubacteriales</taxon>
        <taxon>Clostridiaceae</taxon>
        <taxon>Clostridium</taxon>
    </lineage>
</organism>
<reference evidence="6" key="1">
    <citation type="submission" date="2020-06" db="EMBL/GenBank/DDBJ databases">
        <title>Genomic insights into acetone-butanol-ethanol (ABE) fermentation by sequencing solventogenic clostridia strains.</title>
        <authorList>
            <person name="Brown S."/>
        </authorList>
    </citation>
    <scope>NUCLEOTIDE SEQUENCE</scope>
    <source>
        <strain evidence="6">DJ123</strain>
    </source>
</reference>
<keyword evidence="2 5" id="KW-0812">Transmembrane</keyword>
<feature type="transmembrane region" description="Helical" evidence="5">
    <location>
        <begin position="6"/>
        <end position="24"/>
    </location>
</feature>
<comment type="caution">
    <text evidence="6">The sequence shown here is derived from an EMBL/GenBank/DDBJ whole genome shotgun (WGS) entry which is preliminary data.</text>
</comment>
<name>A0AAE5H5Y0_CLOBE</name>
<sequence length="207" mass="23199">MILISPLLLAISTNIVTLSVFLSYGIKKIHLSKSNSILLAIVTSASTFVSMYIGKLILPLIDPKVSNIFGAILLSYIGISFIVENIRLEKKRLGYDTSFYYESSLKYKSILENPYILNLDKSHNINLKECLVLSIALSLNNICINFAASITGVNLSISVFFSFIISIVFLYISYFNRNINLSKLFIKYSNFISGSILIAFGIYEIFV</sequence>
<evidence type="ECO:0000313" key="7">
    <source>
        <dbReference type="Proteomes" id="UP000822184"/>
    </source>
</evidence>
<evidence type="ECO:0000256" key="1">
    <source>
        <dbReference type="ARBA" id="ARBA00022475"/>
    </source>
</evidence>
<proteinExistence type="predicted"/>
<protein>
    <submittedName>
        <fullName evidence="6">Sporulation protein YtaF</fullName>
    </submittedName>
</protein>
<evidence type="ECO:0000313" key="6">
    <source>
        <dbReference type="EMBL" id="NSB15672.1"/>
    </source>
</evidence>
<keyword evidence="3 5" id="KW-1133">Transmembrane helix</keyword>
<dbReference type="EMBL" id="JABTDW010000001">
    <property type="protein sequence ID" value="NSB15672.1"/>
    <property type="molecule type" value="Genomic_DNA"/>
</dbReference>
<evidence type="ECO:0000256" key="3">
    <source>
        <dbReference type="ARBA" id="ARBA00022989"/>
    </source>
</evidence>
<evidence type="ECO:0000256" key="2">
    <source>
        <dbReference type="ARBA" id="ARBA00022692"/>
    </source>
</evidence>